<proteinExistence type="predicted"/>
<accession>A0ABT6UF98</accession>
<comment type="caution">
    <text evidence="2">The sequence shown here is derived from an EMBL/GenBank/DDBJ whole genome shotgun (WGS) entry which is preliminary data.</text>
</comment>
<reference evidence="2 3" key="1">
    <citation type="submission" date="2022-09" db="EMBL/GenBank/DDBJ databases">
        <title>The outer-membrane cytochrome OmcA is essential for infection of Shewanella oneidensis by a zebrafish-associated bacteriophage.</title>
        <authorList>
            <person name="Grenfell A.W."/>
            <person name="Intile P."/>
            <person name="Mcfarlane J."/>
            <person name="Leung D."/>
            <person name="Abdalla K."/>
            <person name="Wold M."/>
            <person name="Kees E."/>
            <person name="Gralnick J."/>
        </authorList>
    </citation>
    <scope>NUCLEOTIDE SEQUENCE [LARGE SCALE GENOMIC DNA]</scope>
    <source>
        <strain evidence="2 3">NF-5</strain>
    </source>
</reference>
<evidence type="ECO:0000256" key="1">
    <source>
        <dbReference type="SAM" id="Coils"/>
    </source>
</evidence>
<keyword evidence="1" id="KW-0175">Coiled coil</keyword>
<dbReference type="RefSeq" id="WP_282679588.1">
    <property type="nucleotide sequence ID" value="NZ_CP106875.1"/>
</dbReference>
<gene>
    <name evidence="2" type="ORF">ODY93_13640</name>
</gene>
<dbReference type="EMBL" id="JAOTLW010000013">
    <property type="protein sequence ID" value="MDI5832617.1"/>
    <property type="molecule type" value="Genomic_DNA"/>
</dbReference>
<protein>
    <submittedName>
        <fullName evidence="2">Uncharacterized protein</fullName>
    </submittedName>
</protein>
<evidence type="ECO:0000313" key="3">
    <source>
        <dbReference type="Proteomes" id="UP001159075"/>
    </source>
</evidence>
<keyword evidence="3" id="KW-1185">Reference proteome</keyword>
<name>A0ABT6UF98_9GAMM</name>
<feature type="coiled-coil region" evidence="1">
    <location>
        <begin position="193"/>
        <end position="236"/>
    </location>
</feature>
<sequence length="368" mass="40957">MQLFENEQGISLTLRGEITAITPISVTRPDDNFKSLTADDKKPRLPRMGAKRDEVSPFIPGSSFRSGLRHSAVQVIAKMLDKKFTVDQIYMLVQGVDTTRLTASENVDGEIDKESDLRSVNPFLSLFGRWGLPSHVGVGDLIPVDKNCIFTAGAGVRTNEFIRNPTAVNLIDDEQLGYLKELLKNETASAGEVREIDGTIRKLLKQLRDAESKLEKDNINAEITILEEKKKDVKANKVGSENTIQRPLSGFEAVIPNTVMNQRIALQNVNKAELGLFLASVAEFSRSPIIGGHRNYACGAVSGEYAVNYWAFGEDRPKTVATIRFDEEGFVIEGDAAEELYAIRKQFLEDVKQLKFDFTQYLINLPEA</sequence>
<organism evidence="2 3">
    <name type="scientific">Shewanella xiamenensis</name>
    <dbReference type="NCBI Taxonomy" id="332186"/>
    <lineage>
        <taxon>Bacteria</taxon>
        <taxon>Pseudomonadati</taxon>
        <taxon>Pseudomonadota</taxon>
        <taxon>Gammaproteobacteria</taxon>
        <taxon>Alteromonadales</taxon>
        <taxon>Shewanellaceae</taxon>
        <taxon>Shewanella</taxon>
    </lineage>
</organism>
<evidence type="ECO:0000313" key="2">
    <source>
        <dbReference type="EMBL" id="MDI5832617.1"/>
    </source>
</evidence>
<dbReference type="Proteomes" id="UP001159075">
    <property type="component" value="Unassembled WGS sequence"/>
</dbReference>